<accession>A0A367R3D2</accession>
<comment type="caution">
    <text evidence="3">The sequence shown here is derived from an EMBL/GenBank/DDBJ whole genome shotgun (WGS) entry which is preliminary data.</text>
</comment>
<keyword evidence="1" id="KW-0547">Nucleotide-binding</keyword>
<organism evidence="3 4">
    <name type="scientific">Nostoc minutum NIES-26</name>
    <dbReference type="NCBI Taxonomy" id="1844469"/>
    <lineage>
        <taxon>Bacteria</taxon>
        <taxon>Bacillati</taxon>
        <taxon>Cyanobacteriota</taxon>
        <taxon>Cyanophyceae</taxon>
        <taxon>Nostocales</taxon>
        <taxon>Nostocaceae</taxon>
        <taxon>Nostoc</taxon>
    </lineage>
</organism>
<name>A0A367R3D2_9NOSO</name>
<dbReference type="InterPro" id="IPR013815">
    <property type="entry name" value="ATP_grasp_subdomain_1"/>
</dbReference>
<dbReference type="EMBL" id="LXQD01000247">
    <property type="protein sequence ID" value="RCJ30915.1"/>
    <property type="molecule type" value="Genomic_DNA"/>
</dbReference>
<dbReference type="AlphaFoldDB" id="A0A367R3D2"/>
<dbReference type="Gene3D" id="3.30.470.20">
    <property type="entry name" value="ATP-grasp fold, B domain"/>
    <property type="match status" value="1"/>
</dbReference>
<sequence length="636" mass="71796">MVQEKSTSLVRINARKNDVFDIFNFKHYVGANPYLDTGALVFDFALIEYREPLPLEDYISVIGDRYPYLSDQTYESYADLFARVTSEVGKLDMGLHLNHWSVKPDIRYARISIQSLYERTTREVVYFVWDWFEAITQDDDFDFEERLERLQSKFRASVYGGPTVYALLRTAAEKGIPFFYLWEEGLMQYGLGKKQVRGVATTFNYDSHIDSDFTTRKDDCKAFLDTLGFPVPKGEIVISQNEALAVAREIGYPVAVKPVVGHKGIGVTADVQDSKELESAYGRALAAIPENQPTRIIVEKSISGSDFRLLCVDGRFVAATERRPASVVGDGYLTIAELIRQENRKPARLDSPTSPMSKIQVDEAMELYLDEQRLSLNSVIEKGRTVYLRKVANLSAGGISINATDTIHDDNIILAQDIAQYFQLTCLGIDVIAKNLSESWKSGGFAILEINAAPGVLMHLNPSVGESVDVPSRILETFFNSGTDARIPIITFNKISVQELQETIDHILLQHPEWIIGAVCRDAVFVNRSKKVLREEYNSNVQSLLRNPKLDLLIAEYQEDILEEEGLFYQGSNMVVLNNPTETEMILMRDVFDGSTVVIKKDNEISIRRKGLIEDYALGEDEPFTRVYLKEIGTIS</sequence>
<dbReference type="SUPFAM" id="SSF56059">
    <property type="entry name" value="Glutathione synthetase ATP-binding domain-like"/>
    <property type="match status" value="1"/>
</dbReference>
<evidence type="ECO:0000259" key="2">
    <source>
        <dbReference type="PROSITE" id="PS50975"/>
    </source>
</evidence>
<gene>
    <name evidence="3" type="ORF">A6770_20550</name>
</gene>
<dbReference type="GO" id="GO:0009432">
    <property type="term" value="P:SOS response"/>
    <property type="evidence" value="ECO:0007669"/>
    <property type="project" value="TreeGrafter"/>
</dbReference>
<dbReference type="PROSITE" id="PS50975">
    <property type="entry name" value="ATP_GRASP"/>
    <property type="match status" value="1"/>
</dbReference>
<evidence type="ECO:0000256" key="1">
    <source>
        <dbReference type="PROSITE-ProRule" id="PRU00409"/>
    </source>
</evidence>
<dbReference type="GO" id="GO:0018169">
    <property type="term" value="F:ribosomal S6-glutamic acid ligase activity"/>
    <property type="evidence" value="ECO:0007669"/>
    <property type="project" value="TreeGrafter"/>
</dbReference>
<evidence type="ECO:0000313" key="4">
    <source>
        <dbReference type="Proteomes" id="UP000252107"/>
    </source>
</evidence>
<dbReference type="GO" id="GO:0005737">
    <property type="term" value="C:cytoplasm"/>
    <property type="evidence" value="ECO:0007669"/>
    <property type="project" value="TreeGrafter"/>
</dbReference>
<feature type="domain" description="ATP-grasp" evidence="2">
    <location>
        <begin position="221"/>
        <end position="479"/>
    </location>
</feature>
<evidence type="ECO:0000313" key="3">
    <source>
        <dbReference type="EMBL" id="RCJ30915.1"/>
    </source>
</evidence>
<dbReference type="GO" id="GO:0005524">
    <property type="term" value="F:ATP binding"/>
    <property type="evidence" value="ECO:0007669"/>
    <property type="project" value="UniProtKB-UniRule"/>
</dbReference>
<dbReference type="Proteomes" id="UP000252107">
    <property type="component" value="Unassembled WGS sequence"/>
</dbReference>
<reference evidence="3" key="1">
    <citation type="submission" date="2016-04" db="EMBL/GenBank/DDBJ databases">
        <authorList>
            <person name="Tabuchi Yagui T.R."/>
        </authorList>
    </citation>
    <scope>NUCLEOTIDE SEQUENCE [LARGE SCALE GENOMIC DNA]</scope>
    <source>
        <strain evidence="3">NIES-26</strain>
    </source>
</reference>
<dbReference type="PANTHER" id="PTHR21621">
    <property type="entry name" value="RIBOSOMAL PROTEIN S6 MODIFICATION PROTEIN"/>
    <property type="match status" value="1"/>
</dbReference>
<dbReference type="Gene3D" id="3.30.1490.20">
    <property type="entry name" value="ATP-grasp fold, A domain"/>
    <property type="match status" value="1"/>
</dbReference>
<dbReference type="Pfam" id="PF13549">
    <property type="entry name" value="ATP-grasp_5"/>
    <property type="match status" value="1"/>
</dbReference>
<keyword evidence="1" id="KW-0067">ATP-binding</keyword>
<proteinExistence type="predicted"/>
<protein>
    <submittedName>
        <fullName evidence="3">Cyanophycin synthetase</fullName>
    </submittedName>
</protein>
<keyword evidence="4" id="KW-1185">Reference proteome</keyword>
<dbReference type="PANTHER" id="PTHR21621:SF0">
    <property type="entry name" value="BETA-CITRYLGLUTAMATE SYNTHASE B-RELATED"/>
    <property type="match status" value="1"/>
</dbReference>
<dbReference type="InterPro" id="IPR011761">
    <property type="entry name" value="ATP-grasp"/>
</dbReference>
<dbReference type="GO" id="GO:0046872">
    <property type="term" value="F:metal ion binding"/>
    <property type="evidence" value="ECO:0007669"/>
    <property type="project" value="InterPro"/>
</dbReference>